<feature type="transmembrane region" description="Helical" evidence="1">
    <location>
        <begin position="327"/>
        <end position="348"/>
    </location>
</feature>
<dbReference type="PANTHER" id="PTHR23530">
    <property type="entry name" value="TRANSPORT PROTEIN-RELATED"/>
    <property type="match status" value="1"/>
</dbReference>
<feature type="transmembrane region" description="Helical" evidence="1">
    <location>
        <begin position="238"/>
        <end position="260"/>
    </location>
</feature>
<feature type="transmembrane region" description="Helical" evidence="1">
    <location>
        <begin position="12"/>
        <end position="32"/>
    </location>
</feature>
<feature type="transmembrane region" description="Helical" evidence="1">
    <location>
        <begin position="208"/>
        <end position="226"/>
    </location>
</feature>
<feature type="transmembrane region" description="Helical" evidence="1">
    <location>
        <begin position="272"/>
        <end position="290"/>
    </location>
</feature>
<feature type="transmembrane region" description="Helical" evidence="1">
    <location>
        <begin position="44"/>
        <end position="63"/>
    </location>
</feature>
<dbReference type="InParanoid" id="A0A1I4KDC2"/>
<keyword evidence="1" id="KW-0812">Transmembrane</keyword>
<feature type="transmembrane region" description="Helical" evidence="1">
    <location>
        <begin position="354"/>
        <end position="373"/>
    </location>
</feature>
<dbReference type="InterPro" id="IPR053160">
    <property type="entry name" value="MFS_DHA3_Transporter"/>
</dbReference>
<dbReference type="RefSeq" id="WP_245753782.1">
    <property type="nucleotide sequence ID" value="NZ_FOSW01000017.1"/>
</dbReference>
<dbReference type="AlphaFoldDB" id="A0A1I4KDC2"/>
<feature type="transmembrane region" description="Helical" evidence="1">
    <location>
        <begin position="70"/>
        <end position="89"/>
    </location>
</feature>
<protein>
    <submittedName>
        <fullName evidence="2">Predicted arabinose efflux permease, MFS family</fullName>
    </submittedName>
</protein>
<keyword evidence="1" id="KW-1133">Transmembrane helix</keyword>
<feature type="transmembrane region" description="Helical" evidence="1">
    <location>
        <begin position="163"/>
        <end position="180"/>
    </location>
</feature>
<gene>
    <name evidence="2" type="ORF">SAMN04488085_11757</name>
</gene>
<dbReference type="EMBL" id="FOSW01000017">
    <property type="protein sequence ID" value="SFL76611.1"/>
    <property type="molecule type" value="Genomic_DNA"/>
</dbReference>
<sequence length="379" mass="38343">MPAARRFTRLAVGWAALSELVPYYPLYALLFLDTGLDAAEVSALFAVWSIAGLLTEVPAGVLADRWSRRGAVVLAGVLQAAGFALWTAAPGTVAFAVGFAVWGVAGALASGAVEALVYDGLAALGARDSYARVNGWMTSAELLVQVPTAAAATVLFAVGGYPLVGWVSVGVCLAAAALALRFPEARHVAEDDPAGALRQGLAQALRRPGLRLVVLAVALLGGLDAVEEYIPVMARDWGVPTAAVPAAALAVALAGALGAALGGRAERLPTRWLLALLVGAGLSLAAAALWARPAALAAVAAGYGLYLAVLVVAEARLQHRIVGAHRAAITSVAGLGLELASLLVFAAWAVGGPFAVAGLFLAVVPVVAAGLHTRTPVAR</sequence>
<dbReference type="InterPro" id="IPR036259">
    <property type="entry name" value="MFS_trans_sf"/>
</dbReference>
<dbReference type="GO" id="GO:0022857">
    <property type="term" value="F:transmembrane transporter activity"/>
    <property type="evidence" value="ECO:0007669"/>
    <property type="project" value="InterPro"/>
</dbReference>
<feature type="transmembrane region" description="Helical" evidence="1">
    <location>
        <begin position="296"/>
        <end position="315"/>
    </location>
</feature>
<name>A0A1I4KDC2_9ACTN</name>
<keyword evidence="1" id="KW-0472">Membrane</keyword>
<feature type="transmembrane region" description="Helical" evidence="1">
    <location>
        <begin position="95"/>
        <end position="118"/>
    </location>
</feature>
<organism evidence="2 3">
    <name type="scientific">Geodermatophilus ruber</name>
    <dbReference type="NCBI Taxonomy" id="504800"/>
    <lineage>
        <taxon>Bacteria</taxon>
        <taxon>Bacillati</taxon>
        <taxon>Actinomycetota</taxon>
        <taxon>Actinomycetes</taxon>
        <taxon>Geodermatophilales</taxon>
        <taxon>Geodermatophilaceae</taxon>
        <taxon>Geodermatophilus</taxon>
    </lineage>
</organism>
<accession>A0A1I4KDC2</accession>
<evidence type="ECO:0000313" key="2">
    <source>
        <dbReference type="EMBL" id="SFL76611.1"/>
    </source>
</evidence>
<feature type="transmembrane region" description="Helical" evidence="1">
    <location>
        <begin position="139"/>
        <end position="157"/>
    </location>
</feature>
<proteinExistence type="predicted"/>
<dbReference type="InterPro" id="IPR011701">
    <property type="entry name" value="MFS"/>
</dbReference>
<keyword evidence="3" id="KW-1185">Reference proteome</keyword>
<reference evidence="2 3" key="1">
    <citation type="submission" date="2016-10" db="EMBL/GenBank/DDBJ databases">
        <authorList>
            <person name="de Groot N.N."/>
        </authorList>
    </citation>
    <scope>NUCLEOTIDE SEQUENCE [LARGE SCALE GENOMIC DNA]</scope>
    <source>
        <strain evidence="2 3">DSM 45317</strain>
    </source>
</reference>
<evidence type="ECO:0000313" key="3">
    <source>
        <dbReference type="Proteomes" id="UP000199152"/>
    </source>
</evidence>
<dbReference type="PANTHER" id="PTHR23530:SF1">
    <property type="entry name" value="PERMEASE, MAJOR FACILITATOR SUPERFAMILY-RELATED"/>
    <property type="match status" value="1"/>
</dbReference>
<dbReference type="SUPFAM" id="SSF103473">
    <property type="entry name" value="MFS general substrate transporter"/>
    <property type="match status" value="1"/>
</dbReference>
<dbReference type="STRING" id="504800.SAMN04488085_11757"/>
<evidence type="ECO:0000256" key="1">
    <source>
        <dbReference type="SAM" id="Phobius"/>
    </source>
</evidence>
<dbReference type="Proteomes" id="UP000199152">
    <property type="component" value="Unassembled WGS sequence"/>
</dbReference>
<dbReference type="Gene3D" id="1.20.1250.20">
    <property type="entry name" value="MFS general substrate transporter like domains"/>
    <property type="match status" value="1"/>
</dbReference>
<dbReference type="Pfam" id="PF07690">
    <property type="entry name" value="MFS_1"/>
    <property type="match status" value="1"/>
</dbReference>